<dbReference type="Proteomes" id="UP000594638">
    <property type="component" value="Unassembled WGS sequence"/>
</dbReference>
<feature type="non-terminal residue" evidence="3">
    <location>
        <position position="1"/>
    </location>
</feature>
<evidence type="ECO:0000313" key="4">
    <source>
        <dbReference type="Proteomes" id="UP000594638"/>
    </source>
</evidence>
<feature type="non-terminal residue" evidence="3">
    <location>
        <position position="125"/>
    </location>
</feature>
<protein>
    <submittedName>
        <fullName evidence="3">THYLAKOID ASSEMBLY 8, chloroplastic</fullName>
    </submittedName>
</protein>
<evidence type="ECO:0000256" key="1">
    <source>
        <dbReference type="SAM" id="MobiDB-lite"/>
    </source>
</evidence>
<proteinExistence type="predicted"/>
<dbReference type="AlphaFoldDB" id="A0A8S0Q2D8"/>
<dbReference type="Gramene" id="OE9A019010T1">
    <property type="protein sequence ID" value="OE9A019010C1"/>
    <property type="gene ID" value="OE9A019010"/>
</dbReference>
<feature type="chain" id="PRO_5035790928" evidence="2">
    <location>
        <begin position="25"/>
        <end position="125"/>
    </location>
</feature>
<keyword evidence="2" id="KW-0732">Signal</keyword>
<comment type="caution">
    <text evidence="3">The sequence shown here is derived from an EMBL/GenBank/DDBJ whole genome shotgun (WGS) entry which is preliminary data.</text>
</comment>
<feature type="compositionally biased region" description="Low complexity" evidence="1">
    <location>
        <begin position="85"/>
        <end position="108"/>
    </location>
</feature>
<evidence type="ECO:0000256" key="2">
    <source>
        <dbReference type="SAM" id="SignalP"/>
    </source>
</evidence>
<keyword evidence="4" id="KW-1185">Reference proteome</keyword>
<accession>A0A8S0Q2D8</accession>
<reference evidence="3 4" key="1">
    <citation type="submission" date="2019-12" db="EMBL/GenBank/DDBJ databases">
        <authorList>
            <person name="Alioto T."/>
            <person name="Alioto T."/>
            <person name="Gomez Garrido J."/>
        </authorList>
    </citation>
    <scope>NUCLEOTIDE SEQUENCE [LARGE SCALE GENOMIC DNA]</scope>
</reference>
<sequence length="125" mass="13615">CVVFFTSTWITLHLILSLQLPCSTHIPSPNLNFLPTFQSTATSAKLDRFSIIRCSPRDNRGPLLKGRILSIEAIQALKPTKRIDPTISPTTSSLVSSNPTSSSPSRSSCAKTSAFQCLAKFTMCL</sequence>
<evidence type="ECO:0000313" key="3">
    <source>
        <dbReference type="EMBL" id="CAA2958817.1"/>
    </source>
</evidence>
<dbReference type="OrthoDB" id="675068at2759"/>
<feature type="signal peptide" evidence="2">
    <location>
        <begin position="1"/>
        <end position="24"/>
    </location>
</feature>
<organism evidence="3 4">
    <name type="scientific">Olea europaea subsp. europaea</name>
    <dbReference type="NCBI Taxonomy" id="158383"/>
    <lineage>
        <taxon>Eukaryota</taxon>
        <taxon>Viridiplantae</taxon>
        <taxon>Streptophyta</taxon>
        <taxon>Embryophyta</taxon>
        <taxon>Tracheophyta</taxon>
        <taxon>Spermatophyta</taxon>
        <taxon>Magnoliopsida</taxon>
        <taxon>eudicotyledons</taxon>
        <taxon>Gunneridae</taxon>
        <taxon>Pentapetalae</taxon>
        <taxon>asterids</taxon>
        <taxon>lamiids</taxon>
        <taxon>Lamiales</taxon>
        <taxon>Oleaceae</taxon>
        <taxon>Oleeae</taxon>
        <taxon>Olea</taxon>
    </lineage>
</organism>
<dbReference type="EMBL" id="CACTIH010000287">
    <property type="protein sequence ID" value="CAA2958817.1"/>
    <property type="molecule type" value="Genomic_DNA"/>
</dbReference>
<name>A0A8S0Q2D8_OLEEU</name>
<feature type="region of interest" description="Disordered" evidence="1">
    <location>
        <begin position="82"/>
        <end position="108"/>
    </location>
</feature>
<gene>
    <name evidence="3" type="ORF">OLEA9_A019010</name>
</gene>